<dbReference type="PANTHER" id="PTHR12526">
    <property type="entry name" value="GLYCOSYLTRANSFERASE"/>
    <property type="match status" value="1"/>
</dbReference>
<accession>A0ABS5VT20</accession>
<keyword evidence="5" id="KW-1185">Reference proteome</keyword>
<evidence type="ECO:0000313" key="5">
    <source>
        <dbReference type="Proteomes" id="UP000772618"/>
    </source>
</evidence>
<keyword evidence="1" id="KW-0472">Membrane</keyword>
<dbReference type="PANTHER" id="PTHR12526:SF630">
    <property type="entry name" value="GLYCOSYLTRANSFERASE"/>
    <property type="match status" value="1"/>
</dbReference>
<reference evidence="4 5" key="1">
    <citation type="submission" date="2021-05" db="EMBL/GenBank/DDBJ databases">
        <title>A Polyphasic approach of four new species of the genus Ohtaekwangia: Ohtaekwangia histidinii sp. nov., Ohtaekwangia cretensis sp. nov., Ohtaekwangia indiensis sp. nov., Ohtaekwangia reichenbachii sp. nov. from diverse environment.</title>
        <authorList>
            <person name="Octaviana S."/>
        </authorList>
    </citation>
    <scope>NUCLEOTIDE SEQUENCE [LARGE SCALE GENOMIC DNA]</scope>
    <source>
        <strain evidence="4 5">PWU20</strain>
    </source>
</reference>
<dbReference type="Pfam" id="PF13439">
    <property type="entry name" value="Glyco_transf_4"/>
    <property type="match status" value="1"/>
</dbReference>
<feature type="domain" description="Glycosyltransferase subfamily 4-like N-terminal" evidence="3">
    <location>
        <begin position="21"/>
        <end position="180"/>
    </location>
</feature>
<evidence type="ECO:0000259" key="3">
    <source>
        <dbReference type="Pfam" id="PF13439"/>
    </source>
</evidence>
<dbReference type="RefSeq" id="WP_254154532.1">
    <property type="nucleotide sequence ID" value="NZ_JAHESD010000034.1"/>
</dbReference>
<feature type="transmembrane region" description="Helical" evidence="1">
    <location>
        <begin position="88"/>
        <end position="108"/>
    </location>
</feature>
<organism evidence="4 5">
    <name type="scientific">Chryseosolibacter indicus</name>
    <dbReference type="NCBI Taxonomy" id="2782351"/>
    <lineage>
        <taxon>Bacteria</taxon>
        <taxon>Pseudomonadati</taxon>
        <taxon>Bacteroidota</taxon>
        <taxon>Cytophagia</taxon>
        <taxon>Cytophagales</taxon>
        <taxon>Chryseotaleaceae</taxon>
        <taxon>Chryseosolibacter</taxon>
    </lineage>
</organism>
<protein>
    <submittedName>
        <fullName evidence="4">Glycosyltransferase</fullName>
    </submittedName>
</protein>
<evidence type="ECO:0000256" key="1">
    <source>
        <dbReference type="SAM" id="Phobius"/>
    </source>
</evidence>
<sequence>MSLEAKIRTKVLFIIPALDAGGAQKVLSILLQKISKDIFDCTLCVLTSQGEFYNDVPQEVTKIYLNTSRVRYAAFKLYRFIKKLNPELVFVFDVNNMNLVIALLSFFLPAHIKFITREAVILSSFLDNYPLVGIRKFLYKLAFKRFDTIISQSNYMRQDLVVNFSVNPEKIVVINNPISIKDLSEAAMTDERLLPENVINLIAVGRIVYIKGYDLLIEALAKVTLSNFHLTILGEQTTENPGYRDYVLNLVSKYGLTEKVTFLGFTNNPYKYIKQSDLMLITSRTEAFSNAAIEANALGIPILAFDSPGGMHEIIEENRNGWLVENGNIERLAKAITAVASLPVNKPAIIAKSVDKYDFEKIIPSYEKVMLDLLAK</sequence>
<dbReference type="InterPro" id="IPR028098">
    <property type="entry name" value="Glyco_trans_4-like_N"/>
</dbReference>
<dbReference type="Proteomes" id="UP000772618">
    <property type="component" value="Unassembled WGS sequence"/>
</dbReference>
<name>A0ABS5VT20_9BACT</name>
<dbReference type="SUPFAM" id="SSF53756">
    <property type="entry name" value="UDP-Glycosyltransferase/glycogen phosphorylase"/>
    <property type="match status" value="1"/>
</dbReference>
<dbReference type="InterPro" id="IPR001296">
    <property type="entry name" value="Glyco_trans_1"/>
</dbReference>
<keyword evidence="1" id="KW-0812">Transmembrane</keyword>
<gene>
    <name evidence="4" type="ORF">KK060_14870</name>
</gene>
<comment type="caution">
    <text evidence="4">The sequence shown here is derived from an EMBL/GenBank/DDBJ whole genome shotgun (WGS) entry which is preliminary data.</text>
</comment>
<proteinExistence type="predicted"/>
<evidence type="ECO:0000259" key="2">
    <source>
        <dbReference type="Pfam" id="PF00534"/>
    </source>
</evidence>
<dbReference type="CDD" id="cd03811">
    <property type="entry name" value="GT4_GT28_WabH-like"/>
    <property type="match status" value="1"/>
</dbReference>
<evidence type="ECO:0000313" key="4">
    <source>
        <dbReference type="EMBL" id="MBT1704574.1"/>
    </source>
</evidence>
<keyword evidence="1" id="KW-1133">Transmembrane helix</keyword>
<feature type="domain" description="Glycosyl transferase family 1" evidence="2">
    <location>
        <begin position="193"/>
        <end position="346"/>
    </location>
</feature>
<dbReference type="EMBL" id="JAHESD010000034">
    <property type="protein sequence ID" value="MBT1704574.1"/>
    <property type="molecule type" value="Genomic_DNA"/>
</dbReference>
<dbReference type="Gene3D" id="3.40.50.2000">
    <property type="entry name" value="Glycogen Phosphorylase B"/>
    <property type="match status" value="2"/>
</dbReference>
<dbReference type="Pfam" id="PF00534">
    <property type="entry name" value="Glycos_transf_1"/>
    <property type="match status" value="1"/>
</dbReference>